<evidence type="ECO:0000313" key="1">
    <source>
        <dbReference type="EMBL" id="SFH27880.1"/>
    </source>
</evidence>
<dbReference type="Pfam" id="PF08901">
    <property type="entry name" value="DUF1847"/>
    <property type="match status" value="2"/>
</dbReference>
<protein>
    <submittedName>
        <fullName evidence="1">Uncharacterized metal-binding protein</fullName>
    </submittedName>
</protein>
<dbReference type="AlphaFoldDB" id="A0A1I2YQZ7"/>
<dbReference type="Proteomes" id="UP000199337">
    <property type="component" value="Unassembled WGS sequence"/>
</dbReference>
<proteinExistence type="predicted"/>
<dbReference type="STRING" id="341036.SAMN05660649_04567"/>
<dbReference type="EMBL" id="FOOX01000022">
    <property type="protein sequence ID" value="SFH27880.1"/>
    <property type="molecule type" value="Genomic_DNA"/>
</dbReference>
<sequence>MKCAYCDLKMACSKEGRDCHGGTLELPEYKDPTVRPFVTYSAFLQHVYGNNLTRLQELIFISLMMRYKQLGLVYCAGMHREAQLMADALAPYFEVKTVCCDHCLGSGGELLHDPDRRFDLYARADRTKVDELNAYDAPMHVSMGLCIEQDILFNRHSRVPVTNFAVPDWVLGHHPLTVVNTSYQRKKYLQGKGLPKPGQVRRTRLQELILFGQRAGFKSISLGFCNGLFEESRMLSDILSQYFLVYSVCCKTSGIDKNEQNTPYINPGAKFESACNPVGQAKIDNALKVDLSVQIGICLGHDMTFEGFTLPPTTTFAPKDRVLGHNTLAALYSGSRAMDVDYHDPRPYEVAERYKDCEPPGHDLDDVERGAIA</sequence>
<name>A0A1I2YQZ7_9FIRM</name>
<reference evidence="2" key="1">
    <citation type="submission" date="2016-10" db="EMBL/GenBank/DDBJ databases">
        <authorList>
            <person name="Varghese N."/>
            <person name="Submissions S."/>
        </authorList>
    </citation>
    <scope>NUCLEOTIDE SEQUENCE [LARGE SCALE GENOMIC DNA]</scope>
    <source>
        <strain evidence="2">DSM 17038</strain>
    </source>
</reference>
<accession>A0A1I2YQZ7</accession>
<evidence type="ECO:0000313" key="2">
    <source>
        <dbReference type="Proteomes" id="UP000199337"/>
    </source>
</evidence>
<dbReference type="InterPro" id="IPR014997">
    <property type="entry name" value="DUF1847"/>
</dbReference>
<keyword evidence="2" id="KW-1185">Reference proteome</keyword>
<dbReference type="RefSeq" id="WP_165613675.1">
    <property type="nucleotide sequence ID" value="NZ_FOOX01000022.1"/>
</dbReference>
<organism evidence="1 2">
    <name type="scientific">Desulfotruncus arcticus DSM 17038</name>
    <dbReference type="NCBI Taxonomy" id="1121424"/>
    <lineage>
        <taxon>Bacteria</taxon>
        <taxon>Bacillati</taxon>
        <taxon>Bacillota</taxon>
        <taxon>Clostridia</taxon>
        <taxon>Eubacteriales</taxon>
        <taxon>Desulfallaceae</taxon>
        <taxon>Desulfotruncus</taxon>
    </lineage>
</organism>
<gene>
    <name evidence="1" type="ORF">SAMN05660649_04567</name>
</gene>